<dbReference type="InterPro" id="IPR005103">
    <property type="entry name" value="AA9_LPMO"/>
</dbReference>
<comment type="catalytic activity">
    <reaction evidence="8">
        <text>[(1-&gt;4)-beta-D-glucosyl]n+m + reduced acceptor + O2 = 4-dehydro-beta-D-glucosyl-[(1-&gt;4)-beta-D-glucosyl]n-1 + [(1-&gt;4)-beta-D-glucosyl]m + acceptor + H2O.</text>
        <dbReference type="EC" id="1.14.99.56"/>
    </reaction>
</comment>
<feature type="domain" description="Auxiliary Activity family 9 catalytic" evidence="9">
    <location>
        <begin position="4"/>
        <end position="108"/>
    </location>
</feature>
<evidence type="ECO:0000259" key="9">
    <source>
        <dbReference type="Pfam" id="PF03443"/>
    </source>
</evidence>
<comment type="similarity">
    <text evidence="7">Belongs to the polysaccharide monooxygenase AA9 family.</text>
</comment>
<dbReference type="Proteomes" id="UP001143981">
    <property type="component" value="Unassembled WGS sequence"/>
</dbReference>
<keyword evidence="2 8" id="KW-0964">Secreted</keyword>
<keyword evidence="6 8" id="KW-0624">Polysaccharide degradation</keyword>
<protein>
    <recommendedName>
        <fullName evidence="8">AA9 family lytic polysaccharide monooxygenase</fullName>
        <ecNumber evidence="8">1.14.99.56</ecNumber>
    </recommendedName>
    <alternativeName>
        <fullName evidence="8">Endo-beta-1,4-glucanase</fullName>
    </alternativeName>
    <alternativeName>
        <fullName evidence="8">Glycosyl hydrolase 61 family protein</fullName>
    </alternativeName>
</protein>
<dbReference type="EC" id="1.14.99.56" evidence="8"/>
<evidence type="ECO:0000256" key="3">
    <source>
        <dbReference type="ARBA" id="ARBA00023001"/>
    </source>
</evidence>
<proteinExistence type="inferred from homology"/>
<evidence type="ECO:0000256" key="6">
    <source>
        <dbReference type="ARBA" id="ARBA00023326"/>
    </source>
</evidence>
<dbReference type="PANTHER" id="PTHR33353:SF17">
    <property type="entry name" value="ENDO-BETA-1,4-GLUCANASE D"/>
    <property type="match status" value="1"/>
</dbReference>
<keyword evidence="4 8" id="KW-1015">Disulfide bond</keyword>
<organism evidence="10 11">
    <name type="scientific">Coemansia biformis</name>
    <dbReference type="NCBI Taxonomy" id="1286918"/>
    <lineage>
        <taxon>Eukaryota</taxon>
        <taxon>Fungi</taxon>
        <taxon>Fungi incertae sedis</taxon>
        <taxon>Zoopagomycota</taxon>
        <taxon>Kickxellomycotina</taxon>
        <taxon>Kickxellomycetes</taxon>
        <taxon>Kickxellales</taxon>
        <taxon>Kickxellaceae</taxon>
        <taxon>Coemansia</taxon>
    </lineage>
</organism>
<evidence type="ECO:0000256" key="8">
    <source>
        <dbReference type="RuleBase" id="RU368122"/>
    </source>
</evidence>
<evidence type="ECO:0000256" key="4">
    <source>
        <dbReference type="ARBA" id="ARBA00023157"/>
    </source>
</evidence>
<dbReference type="PANTHER" id="PTHR33353">
    <property type="entry name" value="PUTATIVE (AFU_ORTHOLOGUE AFUA_1G12560)-RELATED"/>
    <property type="match status" value="1"/>
</dbReference>
<keyword evidence="11" id="KW-1185">Reference proteome</keyword>
<evidence type="ECO:0000313" key="10">
    <source>
        <dbReference type="EMBL" id="KAJ1727356.1"/>
    </source>
</evidence>
<comment type="subcellular location">
    <subcellularLocation>
        <location evidence="1 8">Secreted</location>
    </subcellularLocation>
</comment>
<dbReference type="AlphaFoldDB" id="A0A9W7Y4I1"/>
<evidence type="ECO:0000256" key="7">
    <source>
        <dbReference type="ARBA" id="ARBA00044502"/>
    </source>
</evidence>
<comment type="function">
    <text evidence="8">Lytic polysaccharide monooxygenase (LMPO) that depolymerizes crystalline and amorphous polysaccharides via the oxidation of scissile alpha- or beta-(1-4)-glycosidic bonds, yielding C1 and/or C4 oxidation products. Catalysis by LPMOs requires the reduction of the active-site copper from Cu(II) to Cu(I) by a reducing agent and H(2)O(2) or O(2) as a cosubstrate.</text>
</comment>
<comment type="domain">
    <text evidence="8">Has a modular structure: an endo-beta-1,4-glucanase catalytic module at the N-terminus, a linker rich in serines and threonines, and a C-terminal carbohydrate-binding module (CBM).</text>
</comment>
<sequence>MASNGEGNVWIKIYEDGWNTDTRSWAVDKLIANNGILSFTIPADIKPGNYLLRTEVIALHGSRRIGGTQFFPNCVHITITGSGTATLPAGVAFPGAYKPEDPGILYRRDKKGDNSGYIIPGPPLYSGATGLE</sequence>
<comment type="caution">
    <text evidence="10">The sequence shown here is derived from an EMBL/GenBank/DDBJ whole genome shotgun (WGS) entry which is preliminary data.</text>
</comment>
<reference evidence="10" key="1">
    <citation type="submission" date="2022-07" db="EMBL/GenBank/DDBJ databases">
        <title>Phylogenomic reconstructions and comparative analyses of Kickxellomycotina fungi.</title>
        <authorList>
            <person name="Reynolds N.K."/>
            <person name="Stajich J.E."/>
            <person name="Barry K."/>
            <person name="Grigoriev I.V."/>
            <person name="Crous P."/>
            <person name="Smith M.E."/>
        </authorList>
    </citation>
    <scope>NUCLEOTIDE SEQUENCE</scope>
    <source>
        <strain evidence="10">BCRC 34381</strain>
    </source>
</reference>
<evidence type="ECO:0000256" key="1">
    <source>
        <dbReference type="ARBA" id="ARBA00004613"/>
    </source>
</evidence>
<dbReference type="GO" id="GO:0030245">
    <property type="term" value="P:cellulose catabolic process"/>
    <property type="evidence" value="ECO:0007669"/>
    <property type="project" value="UniProtKB-UniRule"/>
</dbReference>
<dbReference type="Gene3D" id="2.70.50.70">
    <property type="match status" value="1"/>
</dbReference>
<name>A0A9W7Y4I1_9FUNG</name>
<keyword evidence="5 8" id="KW-0119">Carbohydrate metabolism</keyword>
<keyword evidence="3 8" id="KW-0136">Cellulose degradation</keyword>
<dbReference type="CDD" id="cd21175">
    <property type="entry name" value="LPMO_AA9"/>
    <property type="match status" value="1"/>
</dbReference>
<dbReference type="GO" id="GO:0008810">
    <property type="term" value="F:cellulase activity"/>
    <property type="evidence" value="ECO:0007669"/>
    <property type="project" value="UniProtKB-UniRule"/>
</dbReference>
<gene>
    <name evidence="10" type="ORF">LPJ61_004612</name>
</gene>
<accession>A0A9W7Y4I1</accession>
<dbReference type="EMBL" id="JANBOI010001127">
    <property type="protein sequence ID" value="KAJ1727356.1"/>
    <property type="molecule type" value="Genomic_DNA"/>
</dbReference>
<evidence type="ECO:0000313" key="11">
    <source>
        <dbReference type="Proteomes" id="UP001143981"/>
    </source>
</evidence>
<dbReference type="OrthoDB" id="4849160at2759"/>
<dbReference type="GO" id="GO:0005576">
    <property type="term" value="C:extracellular region"/>
    <property type="evidence" value="ECO:0007669"/>
    <property type="project" value="UniProtKB-SubCell"/>
</dbReference>
<dbReference type="GO" id="GO:0030248">
    <property type="term" value="F:cellulose binding"/>
    <property type="evidence" value="ECO:0007669"/>
    <property type="project" value="UniProtKB-UniRule"/>
</dbReference>
<dbReference type="Pfam" id="PF03443">
    <property type="entry name" value="AA9"/>
    <property type="match status" value="1"/>
</dbReference>
<evidence type="ECO:0000256" key="5">
    <source>
        <dbReference type="ARBA" id="ARBA00023277"/>
    </source>
</evidence>
<dbReference type="InterPro" id="IPR049892">
    <property type="entry name" value="AA9"/>
</dbReference>
<evidence type="ECO:0000256" key="2">
    <source>
        <dbReference type="ARBA" id="ARBA00022525"/>
    </source>
</evidence>